<keyword evidence="7 8" id="KW-0012">Acyltransferase</keyword>
<dbReference type="EC" id="2.3.1.129" evidence="8"/>
<keyword evidence="11" id="KW-1185">Reference proteome</keyword>
<keyword evidence="3 8" id="KW-0441">Lipid A biosynthesis</keyword>
<evidence type="ECO:0000256" key="1">
    <source>
        <dbReference type="ARBA" id="ARBA00022490"/>
    </source>
</evidence>
<dbReference type="PROSITE" id="PS00101">
    <property type="entry name" value="HEXAPEP_TRANSFERASES"/>
    <property type="match status" value="1"/>
</dbReference>
<name>A0ABW1XHX0_9ALTE</name>
<dbReference type="PIRSF" id="PIRSF000456">
    <property type="entry name" value="UDP-GlcNAc_acltr"/>
    <property type="match status" value="1"/>
</dbReference>
<dbReference type="RefSeq" id="WP_131257087.1">
    <property type="nucleotide sequence ID" value="NZ_JBHSUS010000001.1"/>
</dbReference>
<protein>
    <recommendedName>
        <fullName evidence="8">Acyl-[acyl-carrier-protein]--UDP-N-acetylglucosamine O-acyltransferase</fullName>
        <shortName evidence="8">UDP-N-acetylglucosamine acyltransferase</shortName>
        <ecNumber evidence="8">2.3.1.129</ecNumber>
    </recommendedName>
</protein>
<evidence type="ECO:0000313" key="11">
    <source>
        <dbReference type="Proteomes" id="UP001596364"/>
    </source>
</evidence>
<proteinExistence type="inferred from homology"/>
<sequence>MAIHPSAIIDPSANLDPSVEVGAFCVIGANVTIGAGTRLHSHVVVKGETHIGRNNVFFQFGSIGEDCQDKKYAGEHTRLIIGDNNVFREGVTIHRGTIQDDSLTQIGNGNLFMVNVHAAHDCMIGDNNIFANNVALAGHVHVGDYAIVGGNTGVHQFCHIGSHSFAAAGCLLTKDLPPYVMAGGHPMAPFNINVEGLKRRGFSSDAIMQLRRAYKILYRQGNTLAVAIEQITALDPASSELQLLTDFLKQDNRGIVR</sequence>
<dbReference type="EMBL" id="JBHSUS010000001">
    <property type="protein sequence ID" value="MFC6439635.1"/>
    <property type="molecule type" value="Genomic_DNA"/>
</dbReference>
<evidence type="ECO:0000256" key="3">
    <source>
        <dbReference type="ARBA" id="ARBA00022556"/>
    </source>
</evidence>
<keyword evidence="5 8" id="KW-0677">Repeat</keyword>
<dbReference type="Proteomes" id="UP001596364">
    <property type="component" value="Unassembled WGS sequence"/>
</dbReference>
<evidence type="ECO:0000256" key="8">
    <source>
        <dbReference type="HAMAP-Rule" id="MF_00387"/>
    </source>
</evidence>
<comment type="subunit">
    <text evidence="8">Homotrimer.</text>
</comment>
<comment type="function">
    <text evidence="8">Involved in the biosynthesis of lipid A, a phosphorylated glycolipid that anchors the lipopolysaccharide to the outer membrane of the cell.</text>
</comment>
<reference evidence="11" key="1">
    <citation type="journal article" date="2019" name="Int. J. Syst. Evol. Microbiol.">
        <title>The Global Catalogue of Microorganisms (GCM) 10K type strain sequencing project: providing services to taxonomists for standard genome sequencing and annotation.</title>
        <authorList>
            <consortium name="The Broad Institute Genomics Platform"/>
            <consortium name="The Broad Institute Genome Sequencing Center for Infectious Disease"/>
            <person name="Wu L."/>
            <person name="Ma J."/>
        </authorList>
    </citation>
    <scope>NUCLEOTIDE SEQUENCE [LARGE SCALE GENOMIC DNA]</scope>
    <source>
        <strain evidence="11">CGMCC 1.16031</strain>
    </source>
</reference>
<comment type="catalytic activity">
    <reaction evidence="8">
        <text>a (3R)-hydroxyacyl-[ACP] + UDP-N-acetyl-alpha-D-glucosamine = a UDP-3-O-[(3R)-3-hydroxyacyl]-N-acetyl-alpha-D-glucosamine + holo-[ACP]</text>
        <dbReference type="Rhea" id="RHEA:67812"/>
        <dbReference type="Rhea" id="RHEA-COMP:9685"/>
        <dbReference type="Rhea" id="RHEA-COMP:9945"/>
        <dbReference type="ChEBI" id="CHEBI:57705"/>
        <dbReference type="ChEBI" id="CHEBI:64479"/>
        <dbReference type="ChEBI" id="CHEBI:78827"/>
        <dbReference type="ChEBI" id="CHEBI:173225"/>
        <dbReference type="EC" id="2.3.1.129"/>
    </reaction>
</comment>
<accession>A0ABW1XHX0</accession>
<dbReference type="InterPro" id="IPR011004">
    <property type="entry name" value="Trimer_LpxA-like_sf"/>
</dbReference>
<evidence type="ECO:0000256" key="7">
    <source>
        <dbReference type="ARBA" id="ARBA00023315"/>
    </source>
</evidence>
<keyword evidence="1 8" id="KW-0963">Cytoplasm</keyword>
<gene>
    <name evidence="8 10" type="primary">lpxA</name>
    <name evidence="10" type="ORF">ACFP85_05650</name>
</gene>
<dbReference type="InterPro" id="IPR018357">
    <property type="entry name" value="Hexapep_transf_CS"/>
</dbReference>
<evidence type="ECO:0000313" key="10">
    <source>
        <dbReference type="EMBL" id="MFC6439635.1"/>
    </source>
</evidence>
<dbReference type="NCBIfam" id="NF003657">
    <property type="entry name" value="PRK05289.1"/>
    <property type="match status" value="1"/>
</dbReference>
<feature type="domain" description="UDP N-acetylglucosamine O-acyltransferase C-terminal" evidence="9">
    <location>
        <begin position="175"/>
        <end position="256"/>
    </location>
</feature>
<organism evidence="10 11">
    <name type="scientific">Pseudobowmanella zhangzhouensis</name>
    <dbReference type="NCBI Taxonomy" id="1537679"/>
    <lineage>
        <taxon>Bacteria</taxon>
        <taxon>Pseudomonadati</taxon>
        <taxon>Pseudomonadota</taxon>
        <taxon>Gammaproteobacteria</taxon>
        <taxon>Alteromonadales</taxon>
        <taxon>Alteromonadaceae</taxon>
    </lineage>
</organism>
<keyword evidence="2 8" id="KW-0444">Lipid biosynthesis</keyword>
<evidence type="ECO:0000256" key="2">
    <source>
        <dbReference type="ARBA" id="ARBA00022516"/>
    </source>
</evidence>
<dbReference type="Pfam" id="PF00132">
    <property type="entry name" value="Hexapep"/>
    <property type="match status" value="1"/>
</dbReference>
<dbReference type="Pfam" id="PF13720">
    <property type="entry name" value="Acetyltransf_11"/>
    <property type="match status" value="1"/>
</dbReference>
<evidence type="ECO:0000256" key="5">
    <source>
        <dbReference type="ARBA" id="ARBA00022737"/>
    </source>
</evidence>
<dbReference type="GO" id="GO:0008780">
    <property type="term" value="F:acyl-[acyl-carrier-protein]-UDP-N-acetylglucosamine O-acyltransferase activity"/>
    <property type="evidence" value="ECO:0007669"/>
    <property type="project" value="UniProtKB-EC"/>
</dbReference>
<comment type="pathway">
    <text evidence="8">Glycolipid biosynthesis; lipid IV(A) biosynthesis; lipid IV(A) from (3R)-3-hydroxytetradecanoyl-[acyl-carrier-protein] and UDP-N-acetyl-alpha-D-glucosamine: step 1/6.</text>
</comment>
<dbReference type="Gene3D" id="1.20.1180.10">
    <property type="entry name" value="Udp N-acetylglucosamine O-acyltransferase, C-terminal domain"/>
    <property type="match status" value="1"/>
</dbReference>
<dbReference type="InterPro" id="IPR010137">
    <property type="entry name" value="Lipid_A_LpxA"/>
</dbReference>
<evidence type="ECO:0000256" key="6">
    <source>
        <dbReference type="ARBA" id="ARBA00023098"/>
    </source>
</evidence>
<comment type="subcellular location">
    <subcellularLocation>
        <location evidence="8">Cytoplasm</location>
    </subcellularLocation>
</comment>
<dbReference type="CDD" id="cd03351">
    <property type="entry name" value="LbH_UDP-GlcNAc_AT"/>
    <property type="match status" value="1"/>
</dbReference>
<comment type="caution">
    <text evidence="10">The sequence shown here is derived from an EMBL/GenBank/DDBJ whole genome shotgun (WGS) entry which is preliminary data.</text>
</comment>
<keyword evidence="6 8" id="KW-0443">Lipid metabolism</keyword>
<dbReference type="SUPFAM" id="SSF51161">
    <property type="entry name" value="Trimeric LpxA-like enzymes"/>
    <property type="match status" value="1"/>
</dbReference>
<dbReference type="NCBIfam" id="TIGR01852">
    <property type="entry name" value="lipid_A_lpxA"/>
    <property type="match status" value="1"/>
</dbReference>
<evidence type="ECO:0000259" key="9">
    <source>
        <dbReference type="Pfam" id="PF13720"/>
    </source>
</evidence>
<dbReference type="PANTHER" id="PTHR43480">
    <property type="entry name" value="ACYL-[ACYL-CARRIER-PROTEIN]--UDP-N-ACETYLGLUCOSAMINE O-ACYLTRANSFERASE"/>
    <property type="match status" value="1"/>
</dbReference>
<keyword evidence="4 8" id="KW-0808">Transferase</keyword>
<dbReference type="InterPro" id="IPR029098">
    <property type="entry name" value="Acetyltransf_C"/>
</dbReference>
<dbReference type="Gene3D" id="2.160.10.10">
    <property type="entry name" value="Hexapeptide repeat proteins"/>
    <property type="match status" value="1"/>
</dbReference>
<comment type="similarity">
    <text evidence="8">Belongs to the transferase hexapeptide repeat family. LpxA subfamily.</text>
</comment>
<dbReference type="PANTHER" id="PTHR43480:SF1">
    <property type="entry name" value="ACYL-[ACYL-CARRIER-PROTEIN]--UDP-N-ACETYLGLUCOSAMINE O-ACYLTRANSFERASE, MITOCHONDRIAL-RELATED"/>
    <property type="match status" value="1"/>
</dbReference>
<dbReference type="InterPro" id="IPR037157">
    <property type="entry name" value="Acetyltransf_C_sf"/>
</dbReference>
<evidence type="ECO:0000256" key="4">
    <source>
        <dbReference type="ARBA" id="ARBA00022679"/>
    </source>
</evidence>
<dbReference type="InterPro" id="IPR001451">
    <property type="entry name" value="Hexapep"/>
</dbReference>
<dbReference type="HAMAP" id="MF_00387">
    <property type="entry name" value="LpxA"/>
    <property type="match status" value="1"/>
</dbReference>